<dbReference type="PANTHER" id="PTHR14374:SF0">
    <property type="entry name" value="TRAFFICKING PROTEIN PARTICLE COMPLEX SUBUNIT 11"/>
    <property type="match status" value="1"/>
</dbReference>
<accession>A0AAW1T2F2</accession>
<dbReference type="AlphaFoldDB" id="A0AAW1T2F2"/>
<gene>
    <name evidence="2" type="ORF">WJX84_006046</name>
</gene>
<evidence type="ECO:0000313" key="3">
    <source>
        <dbReference type="Proteomes" id="UP001485043"/>
    </source>
</evidence>
<feature type="compositionally biased region" description="Basic and acidic residues" evidence="1">
    <location>
        <begin position="153"/>
        <end position="163"/>
    </location>
</feature>
<dbReference type="Proteomes" id="UP001485043">
    <property type="component" value="Unassembled WGS sequence"/>
</dbReference>
<feature type="non-terminal residue" evidence="2">
    <location>
        <position position="1"/>
    </location>
</feature>
<evidence type="ECO:0000313" key="2">
    <source>
        <dbReference type="EMBL" id="KAK9863695.1"/>
    </source>
</evidence>
<comment type="caution">
    <text evidence="2">The sequence shown here is derived from an EMBL/GenBank/DDBJ whole genome shotgun (WGS) entry which is preliminary data.</text>
</comment>
<feature type="region of interest" description="Disordered" evidence="1">
    <location>
        <begin position="140"/>
        <end position="174"/>
    </location>
</feature>
<evidence type="ECO:0000256" key="1">
    <source>
        <dbReference type="SAM" id="MobiDB-lite"/>
    </source>
</evidence>
<proteinExistence type="predicted"/>
<sequence length="448" mass="47655">EAAGLRTGSSGLVPQQRWQPFEARWQSEAAGKLQAQRIILTFAGGANFGWDLATFPQGWTTIGTVNEAIEARRGCKVGGVPVSLGPLELEVAPSHQQPHLQVSLAKVGLVGEHVQAMCSITTVDAVHRVRLSLQAAYQEGTRDPGLSASPPDPDERLKEDKDPAAASGVVDDPAGAVDLEPGRAHVFCAWVHADRAGSIRVSCRLQYRAAGLPGDTSCHLEAAVQLPVVQPFSLVEAAEWVEAQPLAGHISLAELDPLASQDCHTALLQLLHTGEAEAIGLGTLEVSWSRSRPPLQQTSTAGDAAPQRNTEGPVSASSWDSTQQKVTSRIPLASASFRQSVLRAHMALPASMTAGVAFVYAVRLKNRTPLPQRVGIAMSPDTRSFLVAGSKVSMATVLPWQEQTLSWHLTPFASGSLPLPELKLTADRYKASLNVMAGRHIIVQPAAS</sequence>
<name>A0AAW1T2F2_9CHLO</name>
<feature type="region of interest" description="Disordered" evidence="1">
    <location>
        <begin position="291"/>
        <end position="322"/>
    </location>
</feature>
<organism evidence="2 3">
    <name type="scientific">Apatococcus fuscideae</name>
    <dbReference type="NCBI Taxonomy" id="2026836"/>
    <lineage>
        <taxon>Eukaryota</taxon>
        <taxon>Viridiplantae</taxon>
        <taxon>Chlorophyta</taxon>
        <taxon>core chlorophytes</taxon>
        <taxon>Trebouxiophyceae</taxon>
        <taxon>Chlorellales</taxon>
        <taxon>Chlorellaceae</taxon>
        <taxon>Apatococcus</taxon>
    </lineage>
</organism>
<dbReference type="PANTHER" id="PTHR14374">
    <property type="entry name" value="FOIE GRAS"/>
    <property type="match status" value="1"/>
</dbReference>
<reference evidence="2 3" key="1">
    <citation type="journal article" date="2024" name="Nat. Commun.">
        <title>Phylogenomics reveals the evolutionary origins of lichenization in chlorophyte algae.</title>
        <authorList>
            <person name="Puginier C."/>
            <person name="Libourel C."/>
            <person name="Otte J."/>
            <person name="Skaloud P."/>
            <person name="Haon M."/>
            <person name="Grisel S."/>
            <person name="Petersen M."/>
            <person name="Berrin J.G."/>
            <person name="Delaux P.M."/>
            <person name="Dal Grande F."/>
            <person name="Keller J."/>
        </authorList>
    </citation>
    <scope>NUCLEOTIDE SEQUENCE [LARGE SCALE GENOMIC DNA]</scope>
    <source>
        <strain evidence="2 3">SAG 2523</strain>
    </source>
</reference>
<dbReference type="EMBL" id="JALJOV010000441">
    <property type="protein sequence ID" value="KAK9863695.1"/>
    <property type="molecule type" value="Genomic_DNA"/>
</dbReference>
<keyword evidence="3" id="KW-1185">Reference proteome</keyword>
<evidence type="ECO:0008006" key="4">
    <source>
        <dbReference type="Google" id="ProtNLM"/>
    </source>
</evidence>
<protein>
    <recommendedName>
        <fullName evidence="4">Gryzun putative trafficking through Golgi domain-containing protein</fullName>
    </recommendedName>
</protein>